<name>A0A5C6CLE8_9BACT</name>
<gene>
    <name evidence="7" type="ORF">Pla52o_20650</name>
</gene>
<proteinExistence type="predicted"/>
<dbReference type="NCBIfam" id="TIGR02603">
    <property type="entry name" value="CxxCH_TIGR02603"/>
    <property type="match status" value="1"/>
</dbReference>
<reference evidence="7 8" key="1">
    <citation type="submission" date="2019-02" db="EMBL/GenBank/DDBJ databases">
        <title>Deep-cultivation of Planctomycetes and their phenomic and genomic characterization uncovers novel biology.</title>
        <authorList>
            <person name="Wiegand S."/>
            <person name="Jogler M."/>
            <person name="Boedeker C."/>
            <person name="Pinto D."/>
            <person name="Vollmers J."/>
            <person name="Rivas-Marin E."/>
            <person name="Kohn T."/>
            <person name="Peeters S.H."/>
            <person name="Heuer A."/>
            <person name="Rast P."/>
            <person name="Oberbeckmann S."/>
            <person name="Bunk B."/>
            <person name="Jeske O."/>
            <person name="Meyerdierks A."/>
            <person name="Storesund J.E."/>
            <person name="Kallscheuer N."/>
            <person name="Luecker S."/>
            <person name="Lage O.M."/>
            <person name="Pohl T."/>
            <person name="Merkel B.J."/>
            <person name="Hornburger P."/>
            <person name="Mueller R.-W."/>
            <person name="Bruemmer F."/>
            <person name="Labrenz M."/>
            <person name="Spormann A.M."/>
            <person name="Op Den Camp H."/>
            <person name="Overmann J."/>
            <person name="Amann R."/>
            <person name="Jetten M.S.M."/>
            <person name="Mascher T."/>
            <person name="Medema M.H."/>
            <person name="Devos D.P."/>
            <person name="Kaster A.-K."/>
            <person name="Ovreas L."/>
            <person name="Rohde M."/>
            <person name="Galperin M.Y."/>
            <person name="Jogler C."/>
        </authorList>
    </citation>
    <scope>NUCLEOTIDE SEQUENCE [LARGE SCALE GENOMIC DNA]</scope>
    <source>
        <strain evidence="7 8">Pla52o</strain>
    </source>
</reference>
<evidence type="ECO:0000313" key="8">
    <source>
        <dbReference type="Proteomes" id="UP000316304"/>
    </source>
</evidence>
<dbReference type="GO" id="GO:0009055">
    <property type="term" value="F:electron transfer activity"/>
    <property type="evidence" value="ECO:0007669"/>
    <property type="project" value="InterPro"/>
</dbReference>
<evidence type="ECO:0000256" key="2">
    <source>
        <dbReference type="ARBA" id="ARBA00022723"/>
    </source>
</evidence>
<feature type="chain" id="PRO_5023017784" evidence="5">
    <location>
        <begin position="20"/>
        <end position="1040"/>
    </location>
</feature>
<dbReference type="PANTHER" id="PTHR33546">
    <property type="entry name" value="LARGE, MULTIFUNCTIONAL SECRETED PROTEIN-RELATED"/>
    <property type="match status" value="1"/>
</dbReference>
<dbReference type="GO" id="GO:0046872">
    <property type="term" value="F:metal ion binding"/>
    <property type="evidence" value="ECO:0007669"/>
    <property type="project" value="UniProtKB-KW"/>
</dbReference>
<keyword evidence="8" id="KW-1185">Reference proteome</keyword>
<protein>
    <submittedName>
        <fullName evidence="7">Cytochrome c</fullName>
    </submittedName>
</protein>
<organism evidence="7 8">
    <name type="scientific">Novipirellula galeiformis</name>
    <dbReference type="NCBI Taxonomy" id="2528004"/>
    <lineage>
        <taxon>Bacteria</taxon>
        <taxon>Pseudomonadati</taxon>
        <taxon>Planctomycetota</taxon>
        <taxon>Planctomycetia</taxon>
        <taxon>Pirellulales</taxon>
        <taxon>Pirellulaceae</taxon>
        <taxon>Novipirellula</taxon>
    </lineage>
</organism>
<dbReference type="InterPro" id="IPR055557">
    <property type="entry name" value="DUF7133"/>
</dbReference>
<dbReference type="SUPFAM" id="SSF48371">
    <property type="entry name" value="ARM repeat"/>
    <property type="match status" value="1"/>
</dbReference>
<dbReference type="NCBIfam" id="TIGR02604">
    <property type="entry name" value="Piru_Ver_Nterm"/>
    <property type="match status" value="1"/>
</dbReference>
<keyword evidence="2 4" id="KW-0479">Metal-binding</keyword>
<dbReference type="InterPro" id="IPR009056">
    <property type="entry name" value="Cyt_c-like_dom"/>
</dbReference>
<dbReference type="PROSITE" id="PS51007">
    <property type="entry name" value="CYTC"/>
    <property type="match status" value="1"/>
</dbReference>
<dbReference type="InterPro" id="IPR013427">
    <property type="entry name" value="Haem-bd_dom_put"/>
</dbReference>
<dbReference type="InterPro" id="IPR016024">
    <property type="entry name" value="ARM-type_fold"/>
</dbReference>
<evidence type="ECO:0000313" key="7">
    <source>
        <dbReference type="EMBL" id="TWU24141.1"/>
    </source>
</evidence>
<dbReference type="OrthoDB" id="225269at2"/>
<accession>A0A5C6CLE8</accession>
<dbReference type="Proteomes" id="UP000316304">
    <property type="component" value="Unassembled WGS sequence"/>
</dbReference>
<keyword evidence="1 4" id="KW-0349">Heme</keyword>
<evidence type="ECO:0000256" key="1">
    <source>
        <dbReference type="ARBA" id="ARBA00022617"/>
    </source>
</evidence>
<evidence type="ECO:0000256" key="4">
    <source>
        <dbReference type="PROSITE-ProRule" id="PRU00433"/>
    </source>
</evidence>
<dbReference type="SUPFAM" id="SSF46626">
    <property type="entry name" value="Cytochrome c"/>
    <property type="match status" value="1"/>
</dbReference>
<feature type="domain" description="Cytochrome c" evidence="6">
    <location>
        <begin position="903"/>
        <end position="1035"/>
    </location>
</feature>
<dbReference type="Gene3D" id="1.10.760.10">
    <property type="entry name" value="Cytochrome c-like domain"/>
    <property type="match status" value="1"/>
</dbReference>
<sequence length="1040" mass="115928" precursor="true">MCRPLLLLIASLWTSVAAADFPPLFNSEPEGDAPVMSATEAASRFTVPPQFRVTAFAAEPDVMNPIAMTWDARGRLWVAENFTYAEREQRFQLDLRDRVVIFDNTHLEKASVAKNEAALATSQDPAPVRSVFTDEVQMLTGIEVGHGGVWLMCPPKLIFIPDANGDDIPDGPGQVVLDGFEVAQQNYHNFANGIRFGPDGWLYGRCGGSCPGRIGKPGTPSHQRPALEGGIWRYHPRYEIVEVLTAGTTNPWGHDWNDVGEMFFCNTVNGHLWHMIPGAHFPRPFTLDPNRHAYEKIEMHADHWHFDTGQSWADSRDGAANDYGGGHAHCGTLIYQGDRWPDWYVGKLFTFNFHGRRANQERIERDGSGYVLRHDDDVFLARDPWFRGMDLSTGPDGNVFAIDWSDTGECHEHTGVHRESGRIYKISYDDAATTRTPRPAGNLASWSLVELANTHLPGNRWQRRQARMILIDRAHRGEDISAATIRLKEILNSRETRESTAVQALLTLHACGELDSHAMTKRLDHPYEYVRVWAIRLLTETWPIDDVMGAQWKAHLPVRVTQNADELLSRFAVMAEQDPSAAVRLALASTLQRLPLQDRPPLAKSLAQRGEDADDHNLPCMIWYGVMPLAKDHPSELVTVAQSCEQAKTLQWIARCLAEQIEHHPSALNALLDQVASRDDLEFQQAVLSGVRDGLRGWARAPRPQVWDQIALMDDAELRPAIRELSVVFGDGRAMDEITQIALGKQPTGATEEVSFEIRLAALETLIQSQSEELRSVCETLLSDARMNVLAAKGLSTLDDPQVAKMLVARYNRFRGTDKPQIVSLLSSRKSFAAALLDAIGSGKIPRRDLSAFQVRQIQSFGDPLLDQRIAEVWGEVRDSSQDKLRLIETLKNELTADVLAKANRSQGRALFQQHCQNCHRLYGEGGEVGPDLSGSNRSNMDYLLSNIIDPSSVVDKSYRMTILALDDGRVIHGVVTDSGTQTITIHTATESMTIPQRDVELQKMTEKSPMPEGLLAPLSDAGIQDLIAYLSYHAQVPLP</sequence>
<dbReference type="GO" id="GO:0020037">
    <property type="term" value="F:heme binding"/>
    <property type="evidence" value="ECO:0007669"/>
    <property type="project" value="InterPro"/>
</dbReference>
<dbReference type="EMBL" id="SJPT01000003">
    <property type="protein sequence ID" value="TWU24141.1"/>
    <property type="molecule type" value="Genomic_DNA"/>
</dbReference>
<dbReference type="Gene3D" id="2.120.10.30">
    <property type="entry name" value="TolB, C-terminal domain"/>
    <property type="match status" value="1"/>
</dbReference>
<dbReference type="PANTHER" id="PTHR33546:SF1">
    <property type="entry name" value="LARGE, MULTIFUNCTIONAL SECRETED PROTEIN"/>
    <property type="match status" value="1"/>
</dbReference>
<evidence type="ECO:0000256" key="3">
    <source>
        <dbReference type="ARBA" id="ARBA00023004"/>
    </source>
</evidence>
<dbReference type="Pfam" id="PF23500">
    <property type="entry name" value="DUF7133"/>
    <property type="match status" value="1"/>
</dbReference>
<keyword evidence="3 4" id="KW-0408">Iron</keyword>
<feature type="signal peptide" evidence="5">
    <location>
        <begin position="1"/>
        <end position="19"/>
    </location>
</feature>
<dbReference type="InterPro" id="IPR011042">
    <property type="entry name" value="6-blade_b-propeller_TolB-like"/>
</dbReference>
<keyword evidence="5" id="KW-0732">Signal</keyword>
<dbReference type="RefSeq" id="WP_146594385.1">
    <property type="nucleotide sequence ID" value="NZ_SJPT01000003.1"/>
</dbReference>
<dbReference type="AlphaFoldDB" id="A0A5C6CLE8"/>
<dbReference type="InterPro" id="IPR036909">
    <property type="entry name" value="Cyt_c-like_dom_sf"/>
</dbReference>
<dbReference type="SUPFAM" id="SSF63829">
    <property type="entry name" value="Calcium-dependent phosphotriesterase"/>
    <property type="match status" value="1"/>
</dbReference>
<comment type="caution">
    <text evidence="7">The sequence shown here is derived from an EMBL/GenBank/DDBJ whole genome shotgun (WGS) entry which is preliminary data.</text>
</comment>
<evidence type="ECO:0000256" key="5">
    <source>
        <dbReference type="SAM" id="SignalP"/>
    </source>
</evidence>
<evidence type="ECO:0000259" key="6">
    <source>
        <dbReference type="PROSITE" id="PS51007"/>
    </source>
</evidence>
<dbReference type="InterPro" id="IPR013428">
    <property type="entry name" value="Membrane-bound_put_N"/>
</dbReference>